<dbReference type="Proteomes" id="UP000593564">
    <property type="component" value="Unassembled WGS sequence"/>
</dbReference>
<dbReference type="SUPFAM" id="SSF54791">
    <property type="entry name" value="Eukaryotic type KH-domain (KH-domain type I)"/>
    <property type="match status" value="5"/>
</dbReference>
<organism evidence="5 6">
    <name type="scientific">Camellia sinensis</name>
    <name type="common">Tea plant</name>
    <name type="synonym">Thea sinensis</name>
    <dbReference type="NCBI Taxonomy" id="4442"/>
    <lineage>
        <taxon>Eukaryota</taxon>
        <taxon>Viridiplantae</taxon>
        <taxon>Streptophyta</taxon>
        <taxon>Embryophyta</taxon>
        <taxon>Tracheophyta</taxon>
        <taxon>Spermatophyta</taxon>
        <taxon>Magnoliopsida</taxon>
        <taxon>eudicotyledons</taxon>
        <taxon>Gunneridae</taxon>
        <taxon>Pentapetalae</taxon>
        <taxon>asterids</taxon>
        <taxon>Ericales</taxon>
        <taxon>Theaceae</taxon>
        <taxon>Camellia</taxon>
    </lineage>
</organism>
<evidence type="ECO:0000256" key="2">
    <source>
        <dbReference type="PROSITE-ProRule" id="PRU00117"/>
    </source>
</evidence>
<dbReference type="InterPro" id="IPR004087">
    <property type="entry name" value="KH_dom"/>
</dbReference>
<dbReference type="Gene3D" id="3.30.1370.10">
    <property type="entry name" value="K Homology domain, type 1"/>
    <property type="match status" value="3"/>
</dbReference>
<feature type="compositionally biased region" description="Basic residues" evidence="3">
    <location>
        <begin position="78"/>
        <end position="100"/>
    </location>
</feature>
<feature type="domain" description="K Homology" evidence="4">
    <location>
        <begin position="228"/>
        <end position="303"/>
    </location>
</feature>
<feature type="domain" description="K Homology" evidence="4">
    <location>
        <begin position="386"/>
        <end position="459"/>
    </location>
</feature>
<feature type="compositionally biased region" description="Basic and acidic residues" evidence="3">
    <location>
        <begin position="173"/>
        <end position="193"/>
    </location>
</feature>
<feature type="region of interest" description="Disordered" evidence="3">
    <location>
        <begin position="603"/>
        <end position="633"/>
    </location>
</feature>
<feature type="compositionally biased region" description="Basic and acidic residues" evidence="3">
    <location>
        <begin position="604"/>
        <end position="622"/>
    </location>
</feature>
<dbReference type="CDD" id="cd22460">
    <property type="entry name" value="KH-I_PEPPER_rpt2_like"/>
    <property type="match status" value="2"/>
</dbReference>
<dbReference type="SMART" id="SM00322">
    <property type="entry name" value="KH"/>
    <property type="match status" value="5"/>
</dbReference>
<dbReference type="PANTHER" id="PTHR10288">
    <property type="entry name" value="KH DOMAIN CONTAINING RNA BINDING PROTEIN"/>
    <property type="match status" value="1"/>
</dbReference>
<keyword evidence="1" id="KW-0677">Repeat</keyword>
<dbReference type="Pfam" id="PF00013">
    <property type="entry name" value="KH_1"/>
    <property type="match status" value="5"/>
</dbReference>
<sequence length="817" mass="88458">MVEVIVGRSGLKRGIAGGLEVETLKQFLRTTRRGIISVGSGSGGIYILPFEEVCSHLLYLLTYIYSFRGSMEGNRQPLFKKRPNPQFKKKGGNKKGKWHNSSREQSFGNSNASDTVYRILCHSRKIGSVIGKGGSIVQALREETLAKITVADSVPGSDERVIIIYSPSTKIYEKHNSDDDKDAATDKEGDPMEPHCPAQDALLKVHDRIIEENLVGGMEDEDGNENVVTVTARLLVPNNMVGCLLGKKGDVIQRLRSDTGASIRVLPAEHLPSCAESTDELVQISAKPAATKRALYEVSTLLHQNPRKDKPPSSFPMPHRGQGFHPPGPPMANMPPPGNPMWSQRHSNSHDMLQMPWMGGYGNQPSPFGPGGFDGGPPMHGGEVPSEFSLKILCSAGKIGGVIGKGGFNVKQLQQETGASIHVEDALAELEERVIRVSSLEALWNPRSQTIEAILQLQNKTSEFSEKGNLTTRLLVPSSKVGCILGQGGHVINEMRRRTQADIRVYSKEDKPKCAADDEELVQISGNFGVAKDALAEVASRLRARCLRDANAGAEPATVGPVKGFGPAGSLPGGGPRPSGPVRPGSSSGYEFAQDVAVGIGEGRGWRASDRGNEGGGHEYEHSSYPVPPSATTGYPNINSSMAMKMPNNAVGSVVGRGGSNMSEIAGRRLKLQDPQSGGSECVVEIHGSSEHLNAAQNILQSYISSSGQKINPPQGSYQNFNTQQNTYPNINTPQNPYQNMNTPQTTHYQNMNTPQMPYQNMNTQQTPYQNMNSLQSPVPKHEFPARFIPECCFTRFVPVLTLELGKFCTIICCSVS</sequence>
<dbReference type="InterPro" id="IPR004088">
    <property type="entry name" value="KH_dom_type_1"/>
</dbReference>
<evidence type="ECO:0000256" key="3">
    <source>
        <dbReference type="SAM" id="MobiDB-lite"/>
    </source>
</evidence>
<keyword evidence="6" id="KW-1185">Reference proteome</keyword>
<dbReference type="InterPro" id="IPR036612">
    <property type="entry name" value="KH_dom_type_1_sf"/>
</dbReference>
<feature type="region of interest" description="Disordered" evidence="3">
    <location>
        <begin position="304"/>
        <end position="327"/>
    </location>
</feature>
<proteinExistence type="predicted"/>
<feature type="region of interest" description="Disordered" evidence="3">
    <location>
        <begin position="173"/>
        <end position="194"/>
    </location>
</feature>
<keyword evidence="2" id="KW-0694">RNA-binding</keyword>
<feature type="domain" description="K Homology" evidence="4">
    <location>
        <begin position="638"/>
        <end position="705"/>
    </location>
</feature>
<reference evidence="6" key="1">
    <citation type="journal article" date="2020" name="Nat. Commun.">
        <title>Genome assembly of wild tea tree DASZ reveals pedigree and selection history of tea varieties.</title>
        <authorList>
            <person name="Zhang W."/>
            <person name="Zhang Y."/>
            <person name="Qiu H."/>
            <person name="Guo Y."/>
            <person name="Wan H."/>
            <person name="Zhang X."/>
            <person name="Scossa F."/>
            <person name="Alseekh S."/>
            <person name="Zhang Q."/>
            <person name="Wang P."/>
            <person name="Xu L."/>
            <person name="Schmidt M.H."/>
            <person name="Jia X."/>
            <person name="Li D."/>
            <person name="Zhu A."/>
            <person name="Guo F."/>
            <person name="Chen W."/>
            <person name="Ni D."/>
            <person name="Usadel B."/>
            <person name="Fernie A.R."/>
            <person name="Wen W."/>
        </authorList>
    </citation>
    <scope>NUCLEOTIDE SEQUENCE [LARGE SCALE GENOMIC DNA]</scope>
    <source>
        <strain evidence="6">cv. G240</strain>
    </source>
</reference>
<dbReference type="PROSITE" id="PS50084">
    <property type="entry name" value="KH_TYPE_1"/>
    <property type="match status" value="5"/>
</dbReference>
<name>A0A7J7I041_CAMSI</name>
<accession>A0A7J7I041</accession>
<evidence type="ECO:0000259" key="4">
    <source>
        <dbReference type="SMART" id="SM00322"/>
    </source>
</evidence>
<dbReference type="EMBL" id="JACBKZ010000002">
    <property type="protein sequence ID" value="KAF5958433.1"/>
    <property type="molecule type" value="Genomic_DNA"/>
</dbReference>
<dbReference type="AlphaFoldDB" id="A0A7J7I041"/>
<feature type="region of interest" description="Disordered" evidence="3">
    <location>
        <begin position="555"/>
        <end position="588"/>
    </location>
</feature>
<dbReference type="Gene3D" id="3.30.310.210">
    <property type="match status" value="1"/>
</dbReference>
<comment type="caution">
    <text evidence="5">The sequence shown here is derived from an EMBL/GenBank/DDBJ whole genome shotgun (WGS) entry which is preliminary data.</text>
</comment>
<feature type="domain" description="K Homology" evidence="4">
    <location>
        <begin position="468"/>
        <end position="543"/>
    </location>
</feature>
<evidence type="ECO:0000256" key="1">
    <source>
        <dbReference type="ARBA" id="ARBA00022737"/>
    </source>
</evidence>
<feature type="domain" description="K Homology" evidence="4">
    <location>
        <begin position="113"/>
        <end position="183"/>
    </location>
</feature>
<feature type="region of interest" description="Disordered" evidence="3">
    <location>
        <begin position="78"/>
        <end position="109"/>
    </location>
</feature>
<dbReference type="CDD" id="cd22459">
    <property type="entry name" value="KH-I_PEPPER_rpt1_like"/>
    <property type="match status" value="1"/>
</dbReference>
<reference evidence="5 6" key="2">
    <citation type="submission" date="2020-07" db="EMBL/GenBank/DDBJ databases">
        <title>Genome assembly of wild tea tree DASZ reveals pedigree and selection history of tea varieties.</title>
        <authorList>
            <person name="Zhang W."/>
        </authorList>
    </citation>
    <scope>NUCLEOTIDE SEQUENCE [LARGE SCALE GENOMIC DNA]</scope>
    <source>
        <strain evidence="6">cv. G240</strain>
        <tissue evidence="5">Leaf</tissue>
    </source>
</reference>
<gene>
    <name evidence="5" type="ORF">HYC85_005658</name>
</gene>
<evidence type="ECO:0000313" key="5">
    <source>
        <dbReference type="EMBL" id="KAF5958433.1"/>
    </source>
</evidence>
<dbReference type="GO" id="GO:0003723">
    <property type="term" value="F:RNA binding"/>
    <property type="evidence" value="ECO:0007669"/>
    <property type="project" value="UniProtKB-UniRule"/>
</dbReference>
<protein>
    <recommendedName>
        <fullName evidence="4">K Homology domain-containing protein</fullName>
    </recommendedName>
</protein>
<evidence type="ECO:0000313" key="6">
    <source>
        <dbReference type="Proteomes" id="UP000593564"/>
    </source>
</evidence>